<protein>
    <recommendedName>
        <fullName evidence="4">ER membrane protein complex subunit 10</fullName>
    </recommendedName>
</protein>
<dbReference type="HOGENOM" id="CLU_071095_0_0_1"/>
<dbReference type="KEGG" id="act:ACLA_053660"/>
<feature type="chain" id="PRO_5002633380" description="ER membrane protein complex subunit 10" evidence="1">
    <location>
        <begin position="22"/>
        <end position="211"/>
    </location>
</feature>
<dbReference type="AlphaFoldDB" id="A1C8Z6"/>
<reference evidence="2 3" key="1">
    <citation type="journal article" date="2008" name="PLoS Genet.">
        <title>Genomic islands in the pathogenic filamentous fungus Aspergillus fumigatus.</title>
        <authorList>
            <person name="Fedorova N.D."/>
            <person name="Khaldi N."/>
            <person name="Joardar V.S."/>
            <person name="Maiti R."/>
            <person name="Amedeo P."/>
            <person name="Anderson M.J."/>
            <person name="Crabtree J."/>
            <person name="Silva J.C."/>
            <person name="Badger J.H."/>
            <person name="Albarraq A."/>
            <person name="Angiuoli S."/>
            <person name="Bussey H."/>
            <person name="Bowyer P."/>
            <person name="Cotty P.J."/>
            <person name="Dyer P.S."/>
            <person name="Egan A."/>
            <person name="Galens K."/>
            <person name="Fraser-Liggett C.M."/>
            <person name="Haas B.J."/>
            <person name="Inman J.M."/>
            <person name="Kent R."/>
            <person name="Lemieux S."/>
            <person name="Malavazi I."/>
            <person name="Orvis J."/>
            <person name="Roemer T."/>
            <person name="Ronning C.M."/>
            <person name="Sundaram J.P."/>
            <person name="Sutton G."/>
            <person name="Turner G."/>
            <person name="Venter J.C."/>
            <person name="White O.R."/>
            <person name="Whitty B.R."/>
            <person name="Youngman P."/>
            <person name="Wolfe K.H."/>
            <person name="Goldman G.H."/>
            <person name="Wortman J.R."/>
            <person name="Jiang B."/>
            <person name="Denning D.W."/>
            <person name="Nierman W.C."/>
        </authorList>
    </citation>
    <scope>NUCLEOTIDE SEQUENCE [LARGE SCALE GENOMIC DNA]</scope>
    <source>
        <strain evidence="3">ATCC 1007 / CBS 513.65 / DSM 816 / NCTC 3887 / NRRL 1</strain>
    </source>
</reference>
<dbReference type="VEuPathDB" id="FungiDB:ACLA_053660"/>
<keyword evidence="3" id="KW-1185">Reference proteome</keyword>
<evidence type="ECO:0000256" key="1">
    <source>
        <dbReference type="SAM" id="SignalP"/>
    </source>
</evidence>
<dbReference type="GeneID" id="4707152"/>
<keyword evidence="1" id="KW-0732">Signal</keyword>
<dbReference type="EMBL" id="DS027048">
    <property type="protein sequence ID" value="EAW13320.1"/>
    <property type="molecule type" value="Genomic_DNA"/>
</dbReference>
<accession>A1C8Z6</accession>
<dbReference type="RefSeq" id="XP_001274746.1">
    <property type="nucleotide sequence ID" value="XM_001274745.1"/>
</dbReference>
<organism evidence="2 3">
    <name type="scientific">Aspergillus clavatus (strain ATCC 1007 / CBS 513.65 / DSM 816 / NCTC 3887 / NRRL 1 / QM 1276 / 107)</name>
    <dbReference type="NCBI Taxonomy" id="344612"/>
    <lineage>
        <taxon>Eukaryota</taxon>
        <taxon>Fungi</taxon>
        <taxon>Dikarya</taxon>
        <taxon>Ascomycota</taxon>
        <taxon>Pezizomycotina</taxon>
        <taxon>Eurotiomycetes</taxon>
        <taxon>Eurotiomycetidae</taxon>
        <taxon>Eurotiales</taxon>
        <taxon>Aspergillaceae</taxon>
        <taxon>Aspergillus</taxon>
        <taxon>Aspergillus subgen. Fumigati</taxon>
    </lineage>
</organism>
<dbReference type="OMA" id="ADIFYWP"/>
<evidence type="ECO:0000313" key="3">
    <source>
        <dbReference type="Proteomes" id="UP000006701"/>
    </source>
</evidence>
<dbReference type="Pfam" id="PF21203">
    <property type="entry name" value="ECM10"/>
    <property type="match status" value="1"/>
</dbReference>
<evidence type="ECO:0008006" key="4">
    <source>
        <dbReference type="Google" id="ProtNLM"/>
    </source>
</evidence>
<dbReference type="OrthoDB" id="1894652at2759"/>
<sequence length="211" mass="22577">MHVISRLIIPLLSVFAPLSCATSSSSAHPGAADILYWPVTSSQPEILARISYDPASLKSDVVSYSPPTAVDTEARHASEADPRDLARVGLFTSTPTNPKQWVGSLTSVSSLAASQHHKPTLRIHIGPSNEIYHVSWEVSSSSGATSSSAAGLNVEVVSTEAGPRPHLNRPVVVGPDGKNLEEVVEKTFFQKYWWVFLVITFLAMSGSGEGQ</sequence>
<evidence type="ECO:0000313" key="2">
    <source>
        <dbReference type="EMBL" id="EAW13320.1"/>
    </source>
</evidence>
<dbReference type="PANTHER" id="PTHR39219">
    <property type="entry name" value="ER MEMBRANE PROTEIN COMPLEX SUBUNIT 10"/>
    <property type="match status" value="1"/>
</dbReference>
<gene>
    <name evidence="2" type="ORF">ACLA_053660</name>
</gene>
<dbReference type="Proteomes" id="UP000006701">
    <property type="component" value="Unassembled WGS sequence"/>
</dbReference>
<dbReference type="PANTHER" id="PTHR39219:SF1">
    <property type="entry name" value="ER MEMBRANE PROTEIN COMPLEX SUBUNIT 10"/>
    <property type="match status" value="1"/>
</dbReference>
<proteinExistence type="predicted"/>
<name>A1C8Z6_ASPCL</name>
<dbReference type="eggNOG" id="ENOG502SCMA">
    <property type="taxonomic scope" value="Eukaryota"/>
</dbReference>
<feature type="signal peptide" evidence="1">
    <location>
        <begin position="1"/>
        <end position="21"/>
    </location>
</feature>